<dbReference type="EMBL" id="BSTX01000008">
    <property type="protein sequence ID" value="GLZ82035.1"/>
    <property type="molecule type" value="Genomic_DNA"/>
</dbReference>
<gene>
    <name evidence="1" type="ORF">Afil01_68420</name>
</gene>
<dbReference type="Proteomes" id="UP001165079">
    <property type="component" value="Unassembled WGS sequence"/>
</dbReference>
<organism evidence="1 2">
    <name type="scientific">Actinorhabdospora filicis</name>
    <dbReference type="NCBI Taxonomy" id="1785913"/>
    <lineage>
        <taxon>Bacteria</taxon>
        <taxon>Bacillati</taxon>
        <taxon>Actinomycetota</taxon>
        <taxon>Actinomycetes</taxon>
        <taxon>Micromonosporales</taxon>
        <taxon>Micromonosporaceae</taxon>
        <taxon>Actinorhabdospora</taxon>
    </lineage>
</organism>
<reference evidence="1" key="1">
    <citation type="submission" date="2023-03" db="EMBL/GenBank/DDBJ databases">
        <title>Actinorhabdospora filicis NBRC 111898.</title>
        <authorList>
            <person name="Ichikawa N."/>
            <person name="Sato H."/>
            <person name="Tonouchi N."/>
        </authorList>
    </citation>
    <scope>NUCLEOTIDE SEQUENCE</scope>
    <source>
        <strain evidence="1">NBRC 111898</strain>
    </source>
</reference>
<name>A0A9W6SU82_9ACTN</name>
<evidence type="ECO:0000313" key="2">
    <source>
        <dbReference type="Proteomes" id="UP001165079"/>
    </source>
</evidence>
<sequence length="161" mass="17498">METGLAGRAREVTWVNGPGGARGLLRRITRGRLGRSRPFERVTLPGAPWQDAPSPNLYGWRERAANEDGQTRFAVDYLVCGECALGWLEEPFRHQSHEGTGLAAACLAALGADHPGRTWHALPGGRMDAAGYWDVTEAPLCAHLRAIALAGRVPEPPRRGR</sequence>
<evidence type="ECO:0000313" key="1">
    <source>
        <dbReference type="EMBL" id="GLZ82035.1"/>
    </source>
</evidence>
<protein>
    <submittedName>
        <fullName evidence="1">Uncharacterized protein</fullName>
    </submittedName>
</protein>
<keyword evidence="2" id="KW-1185">Reference proteome</keyword>
<accession>A0A9W6SU82</accession>
<comment type="caution">
    <text evidence="1">The sequence shown here is derived from an EMBL/GenBank/DDBJ whole genome shotgun (WGS) entry which is preliminary data.</text>
</comment>
<proteinExistence type="predicted"/>
<dbReference type="AlphaFoldDB" id="A0A9W6SU82"/>